<dbReference type="PANTHER" id="PTHR43394:SF1">
    <property type="entry name" value="ATP-BINDING CASSETTE SUB-FAMILY B MEMBER 10, MITOCHONDRIAL"/>
    <property type="match status" value="1"/>
</dbReference>
<dbReference type="FunFam" id="3.40.50.300:FF:000854">
    <property type="entry name" value="Multidrug ABC transporter ATP-binding protein"/>
    <property type="match status" value="1"/>
</dbReference>
<comment type="subcellular location">
    <subcellularLocation>
        <location evidence="1">Cell membrane</location>
        <topology evidence="1">Multi-pass membrane protein</topology>
    </subcellularLocation>
</comment>
<dbReference type="EMBL" id="JALLAZ020001827">
    <property type="protein sequence ID" value="KAL3762406.1"/>
    <property type="molecule type" value="Genomic_DNA"/>
</dbReference>
<evidence type="ECO:0000256" key="6">
    <source>
        <dbReference type="ARBA" id="ARBA00022840"/>
    </source>
</evidence>
<keyword evidence="3" id="KW-1003">Cell membrane</keyword>
<feature type="transmembrane region" description="Helical" evidence="10">
    <location>
        <begin position="319"/>
        <end position="338"/>
    </location>
</feature>
<evidence type="ECO:0000259" key="13">
    <source>
        <dbReference type="PROSITE" id="PS50929"/>
    </source>
</evidence>
<dbReference type="SMART" id="SM00382">
    <property type="entry name" value="AAA"/>
    <property type="match status" value="1"/>
</dbReference>
<feature type="signal peptide" evidence="11">
    <location>
        <begin position="1"/>
        <end position="20"/>
    </location>
</feature>
<keyword evidence="11" id="KW-0732">Signal</keyword>
<evidence type="ECO:0000256" key="11">
    <source>
        <dbReference type="SAM" id="SignalP"/>
    </source>
</evidence>
<reference evidence="14 15" key="1">
    <citation type="submission" date="2024-10" db="EMBL/GenBank/DDBJ databases">
        <title>Updated reference genomes for cyclostephanoid diatoms.</title>
        <authorList>
            <person name="Roberts W.R."/>
            <person name="Alverson A.J."/>
        </authorList>
    </citation>
    <scope>NUCLEOTIDE SEQUENCE [LARGE SCALE GENOMIC DNA]</scope>
    <source>
        <strain evidence="14 15">AJA276-08</strain>
    </source>
</reference>
<feature type="domain" description="ABC transporter" evidence="12">
    <location>
        <begin position="511"/>
        <end position="765"/>
    </location>
</feature>
<comment type="caution">
    <text evidence="14">The sequence shown here is derived from an EMBL/GenBank/DDBJ whole genome shotgun (WGS) entry which is preliminary data.</text>
</comment>
<organism evidence="14 15">
    <name type="scientific">Stephanodiscus triporus</name>
    <dbReference type="NCBI Taxonomy" id="2934178"/>
    <lineage>
        <taxon>Eukaryota</taxon>
        <taxon>Sar</taxon>
        <taxon>Stramenopiles</taxon>
        <taxon>Ochrophyta</taxon>
        <taxon>Bacillariophyta</taxon>
        <taxon>Coscinodiscophyceae</taxon>
        <taxon>Thalassiosirophycidae</taxon>
        <taxon>Stephanodiscales</taxon>
        <taxon>Stephanodiscaceae</taxon>
        <taxon>Stephanodiscus</taxon>
    </lineage>
</organism>
<protein>
    <submittedName>
        <fullName evidence="14">Uncharacterized protein</fullName>
    </submittedName>
</protein>
<dbReference type="SUPFAM" id="SSF90123">
    <property type="entry name" value="ABC transporter transmembrane region"/>
    <property type="match status" value="1"/>
</dbReference>
<dbReference type="SUPFAM" id="SSF52540">
    <property type="entry name" value="P-loop containing nucleoside triphosphate hydrolases"/>
    <property type="match status" value="1"/>
</dbReference>
<evidence type="ECO:0000313" key="14">
    <source>
        <dbReference type="EMBL" id="KAL3762406.1"/>
    </source>
</evidence>
<feature type="compositionally biased region" description="Polar residues" evidence="9">
    <location>
        <begin position="53"/>
        <end position="62"/>
    </location>
</feature>
<dbReference type="Gene3D" id="1.20.1560.10">
    <property type="entry name" value="ABC transporter type 1, transmembrane domain"/>
    <property type="match status" value="1"/>
</dbReference>
<dbReference type="Pfam" id="PF00664">
    <property type="entry name" value="ABC_membrane"/>
    <property type="match status" value="1"/>
</dbReference>
<evidence type="ECO:0000256" key="10">
    <source>
        <dbReference type="SAM" id="Phobius"/>
    </source>
</evidence>
<dbReference type="InterPro" id="IPR027417">
    <property type="entry name" value="P-loop_NTPase"/>
</dbReference>
<dbReference type="InterPro" id="IPR017871">
    <property type="entry name" value="ABC_transporter-like_CS"/>
</dbReference>
<evidence type="ECO:0000259" key="12">
    <source>
        <dbReference type="PROSITE" id="PS50893"/>
    </source>
</evidence>
<dbReference type="PANTHER" id="PTHR43394">
    <property type="entry name" value="ATP-DEPENDENT PERMEASE MDL1, MITOCHONDRIAL"/>
    <property type="match status" value="1"/>
</dbReference>
<evidence type="ECO:0000256" key="7">
    <source>
        <dbReference type="ARBA" id="ARBA00022989"/>
    </source>
</evidence>
<dbReference type="AlphaFoldDB" id="A0ABD3MEA1"/>
<dbReference type="InterPro" id="IPR039421">
    <property type="entry name" value="Type_1_exporter"/>
</dbReference>
<evidence type="ECO:0000256" key="9">
    <source>
        <dbReference type="SAM" id="MobiDB-lite"/>
    </source>
</evidence>
<feature type="domain" description="ABC transmembrane type-1" evidence="13">
    <location>
        <begin position="181"/>
        <end position="462"/>
    </location>
</feature>
<name>A0ABD3MEA1_9STRA</name>
<sequence length="786" mass="87397">MRNGYFFLILLEVGATRSEALVAPRHCISKKHTRVPSQQNRIVADNEHHGRTSGYSRKSLYSSKAKVNGEDEDYDRVNEFQPRTMTVSESVAFFARFVVQTILDKRAQKSFGREHRRRLRDRLKRVAFVRKTTKEFVAAKKNKGAKDTKQTGIMGSLRKLNESRKSLIRLVGYDSSMVVPAFGFLIMGAFMSSVIPYYYSSCISCIALVEPNRNKLLWAIGGLGFSHFLEAVFTGLRGALFWIAGTRANYNVRVKLHRNLLLQEAAFFDDTECGILLSRLNNDVNKIGMVISFHVNIVLRQLAQFFFGSVFLLRIQPKLAMVAFAGIALVAYVSMVYGDFTRTLAERVQALFAASSALAETSFSMSETVRAFDGVSVETDKYESSQYDALQLEEVQAWAYGSHKFVSDTLQAILQCLLLFSCWAIGRSGTLPAAKLTSFLFYVNFVLESSNEVGDQWARIQTAIGASTNVFDLIRRVPAVRDPQTVTNTLLEVYAVDKLNKSQPQPQWPMIKMSNMTVTYGTMEKPALKAIDLDINANDKVAIVGRSGSGKTTMLRTILRFYDPSSGKCTLEGVDLKDMSRKEIASKIGVVEQEPQLFPMSLIDNVLYGIEKDSIDRESGENCYSEEYRFAVTEALSLAGLPVTGEDNQLGLELNTRVGEGGRTLSGGQRQRVAIARALVRQPDVLLLDEPTAALDSKSERVVVDALKLAMKKTRCMLMITHRLGVVRSLGVNKVVVLEQGQIVEVGHPEELLKSGGMYSQLAREQGILPLHGSKAGNESMAAPYL</sequence>
<dbReference type="Pfam" id="PF00005">
    <property type="entry name" value="ABC_tran"/>
    <property type="match status" value="1"/>
</dbReference>
<dbReference type="PROSITE" id="PS50929">
    <property type="entry name" value="ABC_TM1F"/>
    <property type="match status" value="1"/>
</dbReference>
<keyword evidence="15" id="KW-1185">Reference proteome</keyword>
<evidence type="ECO:0000256" key="5">
    <source>
        <dbReference type="ARBA" id="ARBA00022741"/>
    </source>
</evidence>
<keyword evidence="4 10" id="KW-0812">Transmembrane</keyword>
<accession>A0ABD3MEA1</accession>
<feature type="transmembrane region" description="Helical" evidence="10">
    <location>
        <begin position="287"/>
        <end position="307"/>
    </location>
</feature>
<feature type="transmembrane region" description="Helical" evidence="10">
    <location>
        <begin position="182"/>
        <end position="209"/>
    </location>
</feature>
<dbReference type="PROSITE" id="PS50893">
    <property type="entry name" value="ABC_TRANSPORTER_2"/>
    <property type="match status" value="1"/>
</dbReference>
<dbReference type="InterPro" id="IPR003439">
    <property type="entry name" value="ABC_transporter-like_ATP-bd"/>
</dbReference>
<evidence type="ECO:0000256" key="4">
    <source>
        <dbReference type="ARBA" id="ARBA00022692"/>
    </source>
</evidence>
<dbReference type="InterPro" id="IPR011527">
    <property type="entry name" value="ABC1_TM_dom"/>
</dbReference>
<dbReference type="Gene3D" id="3.40.50.300">
    <property type="entry name" value="P-loop containing nucleotide triphosphate hydrolases"/>
    <property type="match status" value="1"/>
</dbReference>
<keyword evidence="8 10" id="KW-0472">Membrane</keyword>
<evidence type="ECO:0000313" key="15">
    <source>
        <dbReference type="Proteomes" id="UP001530315"/>
    </source>
</evidence>
<dbReference type="Proteomes" id="UP001530315">
    <property type="component" value="Unassembled WGS sequence"/>
</dbReference>
<keyword evidence="5" id="KW-0547">Nucleotide-binding</keyword>
<dbReference type="PROSITE" id="PS00211">
    <property type="entry name" value="ABC_TRANSPORTER_1"/>
    <property type="match status" value="1"/>
</dbReference>
<keyword evidence="7 10" id="KW-1133">Transmembrane helix</keyword>
<gene>
    <name evidence="14" type="ORF">ACHAW5_010700</name>
</gene>
<evidence type="ECO:0000256" key="8">
    <source>
        <dbReference type="ARBA" id="ARBA00023136"/>
    </source>
</evidence>
<feature type="region of interest" description="Disordered" evidence="9">
    <location>
        <begin position="32"/>
        <end position="67"/>
    </location>
</feature>
<dbReference type="InterPro" id="IPR036640">
    <property type="entry name" value="ABC1_TM_sf"/>
</dbReference>
<feature type="chain" id="PRO_5044774442" evidence="11">
    <location>
        <begin position="21"/>
        <end position="786"/>
    </location>
</feature>
<keyword evidence="6" id="KW-0067">ATP-binding</keyword>
<dbReference type="InterPro" id="IPR003593">
    <property type="entry name" value="AAA+_ATPase"/>
</dbReference>
<evidence type="ECO:0000256" key="1">
    <source>
        <dbReference type="ARBA" id="ARBA00004651"/>
    </source>
</evidence>
<keyword evidence="2" id="KW-0813">Transport</keyword>
<evidence type="ECO:0000256" key="3">
    <source>
        <dbReference type="ARBA" id="ARBA00022475"/>
    </source>
</evidence>
<dbReference type="GO" id="GO:0005886">
    <property type="term" value="C:plasma membrane"/>
    <property type="evidence" value="ECO:0007669"/>
    <property type="project" value="UniProtKB-SubCell"/>
</dbReference>
<feature type="transmembrane region" description="Helical" evidence="10">
    <location>
        <begin position="216"/>
        <end position="244"/>
    </location>
</feature>
<dbReference type="GO" id="GO:0005524">
    <property type="term" value="F:ATP binding"/>
    <property type="evidence" value="ECO:0007669"/>
    <property type="project" value="UniProtKB-KW"/>
</dbReference>
<proteinExistence type="predicted"/>
<evidence type="ECO:0000256" key="2">
    <source>
        <dbReference type="ARBA" id="ARBA00022448"/>
    </source>
</evidence>